<feature type="compositionally biased region" description="Low complexity" evidence="1">
    <location>
        <begin position="289"/>
        <end position="298"/>
    </location>
</feature>
<feature type="compositionally biased region" description="Low complexity" evidence="1">
    <location>
        <begin position="245"/>
        <end position="262"/>
    </location>
</feature>
<feature type="compositionally biased region" description="Basic and acidic residues" evidence="1">
    <location>
        <begin position="210"/>
        <end position="229"/>
    </location>
</feature>
<organism evidence="2">
    <name type="scientific">Homalodisca liturata</name>
    <dbReference type="NCBI Taxonomy" id="320908"/>
    <lineage>
        <taxon>Eukaryota</taxon>
        <taxon>Metazoa</taxon>
        <taxon>Ecdysozoa</taxon>
        <taxon>Arthropoda</taxon>
        <taxon>Hexapoda</taxon>
        <taxon>Insecta</taxon>
        <taxon>Pterygota</taxon>
        <taxon>Neoptera</taxon>
        <taxon>Paraneoptera</taxon>
        <taxon>Hemiptera</taxon>
        <taxon>Auchenorrhyncha</taxon>
        <taxon>Membracoidea</taxon>
        <taxon>Cicadellidae</taxon>
        <taxon>Cicadellinae</taxon>
        <taxon>Proconiini</taxon>
        <taxon>Homalodisca</taxon>
    </lineage>
</organism>
<gene>
    <name evidence="2" type="ORF">g.33847</name>
</gene>
<feature type="compositionally biased region" description="Polar residues" evidence="1">
    <location>
        <begin position="195"/>
        <end position="205"/>
    </location>
</feature>
<proteinExistence type="predicted"/>
<accession>A0A1B6I9G2</accession>
<name>A0A1B6I9G2_9HEMI</name>
<reference evidence="2" key="1">
    <citation type="submission" date="2015-11" db="EMBL/GenBank/DDBJ databases">
        <title>De novo transcriptome assembly of four potential Pierce s Disease insect vectors from Arizona vineyards.</title>
        <authorList>
            <person name="Tassone E.E."/>
        </authorList>
    </citation>
    <scope>NUCLEOTIDE SEQUENCE</scope>
</reference>
<protein>
    <submittedName>
        <fullName evidence="2">Uncharacterized protein</fullName>
    </submittedName>
</protein>
<feature type="region of interest" description="Disordered" evidence="1">
    <location>
        <begin position="123"/>
        <end position="322"/>
    </location>
</feature>
<dbReference type="EMBL" id="GECU01024173">
    <property type="protein sequence ID" value="JAS83533.1"/>
    <property type="molecule type" value="Transcribed_RNA"/>
</dbReference>
<evidence type="ECO:0000313" key="2">
    <source>
        <dbReference type="EMBL" id="JAS83533.1"/>
    </source>
</evidence>
<dbReference type="AlphaFoldDB" id="A0A1B6I9G2"/>
<feature type="compositionally biased region" description="Polar residues" evidence="1">
    <location>
        <begin position="232"/>
        <end position="244"/>
    </location>
</feature>
<evidence type="ECO:0000256" key="1">
    <source>
        <dbReference type="SAM" id="MobiDB-lite"/>
    </source>
</evidence>
<feature type="compositionally biased region" description="Basic and acidic residues" evidence="1">
    <location>
        <begin position="152"/>
        <end position="162"/>
    </location>
</feature>
<feature type="compositionally biased region" description="Polar residues" evidence="1">
    <location>
        <begin position="177"/>
        <end position="187"/>
    </location>
</feature>
<sequence length="322" mass="34956">MKDFQIGLVEGIINEAIQSEKGPKDVFSKIAQAIGRRAGSNKSKKDWNAMVRQSTMSRDPIGSTADAAARQSRQSLRRHIIENQGTMDPDRLVQYNPKLSTVTPATRVAYAKFKISKIKQEFDEREANGSSETGSIKGDDEVFQDGPATVKEVSETKQDSIVRPRPRPSLPSLASLKSTGSASNEASTPAPASVPKTQPTTSVTPATEAPIKKEFRPKTPIPEDPREDMTSPEPSTPKSTASTQPESKPSTPRPPSRASTDSKTNDKKEDNKGVNKEEKKEVKKTDTLKPSTSRSSPPRRSPGPPKQGGKSKVTGEVLQGWL</sequence>
<feature type="compositionally biased region" description="Basic and acidic residues" evidence="1">
    <location>
        <begin position="263"/>
        <end position="287"/>
    </location>
</feature>